<gene>
    <name evidence="1" type="ORF">GCM10010394_66280</name>
</gene>
<dbReference type="InterPro" id="IPR020751">
    <property type="entry name" value="aa-tRNA-synth_I_codon-bd_sub2"/>
</dbReference>
<dbReference type="EMBL" id="BAAACA010000064">
    <property type="protein sequence ID" value="GAA0626331.1"/>
    <property type="molecule type" value="Genomic_DNA"/>
</dbReference>
<evidence type="ECO:0000313" key="2">
    <source>
        <dbReference type="Proteomes" id="UP001500668"/>
    </source>
</evidence>
<keyword evidence="2" id="KW-1185">Reference proteome</keyword>
<dbReference type="Proteomes" id="UP001500668">
    <property type="component" value="Unassembled WGS sequence"/>
</dbReference>
<sequence length="77" mass="8500">MRAVESSVRRKRTNSQPPTIAFSFTSTRRLEIWAALVARLRTIGVVGLPLFESMELLGRDRVLACLDAASKKLAAQA</sequence>
<dbReference type="Gene3D" id="1.10.10.350">
    <property type="match status" value="1"/>
</dbReference>
<proteinExistence type="predicted"/>
<evidence type="ECO:0000313" key="1">
    <source>
        <dbReference type="EMBL" id="GAA0626331.1"/>
    </source>
</evidence>
<organism evidence="1 2">
    <name type="scientific">Streptomyces crystallinus</name>
    <dbReference type="NCBI Taxonomy" id="68191"/>
    <lineage>
        <taxon>Bacteria</taxon>
        <taxon>Bacillati</taxon>
        <taxon>Actinomycetota</taxon>
        <taxon>Actinomycetes</taxon>
        <taxon>Kitasatosporales</taxon>
        <taxon>Streptomycetaceae</taxon>
        <taxon>Streptomyces</taxon>
    </lineage>
</organism>
<name>A0ABN1H1G9_9ACTN</name>
<comment type="caution">
    <text evidence="1">The sequence shown here is derived from an EMBL/GenBank/DDBJ whole genome shotgun (WGS) entry which is preliminary data.</text>
</comment>
<accession>A0ABN1H1G9</accession>
<protein>
    <submittedName>
        <fullName evidence="1">Uncharacterized protein</fullName>
    </submittedName>
</protein>
<reference evidence="2" key="1">
    <citation type="journal article" date="2019" name="Int. J. Syst. Evol. Microbiol.">
        <title>The Global Catalogue of Microorganisms (GCM) 10K type strain sequencing project: providing services to taxonomists for standard genome sequencing and annotation.</title>
        <authorList>
            <consortium name="The Broad Institute Genomics Platform"/>
            <consortium name="The Broad Institute Genome Sequencing Center for Infectious Disease"/>
            <person name="Wu L."/>
            <person name="Ma J."/>
        </authorList>
    </citation>
    <scope>NUCLEOTIDE SEQUENCE [LARGE SCALE GENOMIC DNA]</scope>
    <source>
        <strain evidence="2">JCM 5067</strain>
    </source>
</reference>